<accession>A0AAV8V6I1</accession>
<evidence type="ECO:0000256" key="1">
    <source>
        <dbReference type="SAM" id="MobiDB-lite"/>
    </source>
</evidence>
<protein>
    <recommendedName>
        <fullName evidence="4">Integrase</fullName>
    </recommendedName>
</protein>
<feature type="non-terminal residue" evidence="2">
    <location>
        <position position="1"/>
    </location>
</feature>
<sequence length="173" mass="19384">QHFEDVRPTSSPRHGERRTFIFKDLTTTNQVFVRRDAPKGPLQMVYDGPYQVLRHGPKTFTIAINGREVTISIDRLKPAYIIADDPTEQPEVAPEEAHTPTENPPENGTPEDATSELSTQAAQASTSRNITRHGRRVRFPEYLQAGFGSTYTIHATHTFTYVAHKSITGRGVL</sequence>
<proteinExistence type="predicted"/>
<feature type="compositionally biased region" description="Polar residues" evidence="1">
    <location>
        <begin position="115"/>
        <end position="129"/>
    </location>
</feature>
<feature type="region of interest" description="Disordered" evidence="1">
    <location>
        <begin position="86"/>
        <end position="133"/>
    </location>
</feature>
<reference evidence="2 3" key="1">
    <citation type="journal article" date="2023" name="Insect Mol. Biol.">
        <title>Genome sequencing provides insights into the evolution of gene families encoding plant cell wall-degrading enzymes in longhorned beetles.</title>
        <authorList>
            <person name="Shin N.R."/>
            <person name="Okamura Y."/>
            <person name="Kirsch R."/>
            <person name="Pauchet Y."/>
        </authorList>
    </citation>
    <scope>NUCLEOTIDE SEQUENCE [LARGE SCALE GENOMIC DNA]</scope>
    <source>
        <strain evidence="2">EAD_L_NR</strain>
    </source>
</reference>
<dbReference type="EMBL" id="JANEYG010000467">
    <property type="protein sequence ID" value="KAJ8909622.1"/>
    <property type="molecule type" value="Genomic_DNA"/>
</dbReference>
<keyword evidence="3" id="KW-1185">Reference proteome</keyword>
<gene>
    <name evidence="2" type="ORF">NQ315_002090</name>
</gene>
<evidence type="ECO:0008006" key="4">
    <source>
        <dbReference type="Google" id="ProtNLM"/>
    </source>
</evidence>
<organism evidence="2 3">
    <name type="scientific">Exocentrus adspersus</name>
    <dbReference type="NCBI Taxonomy" id="1586481"/>
    <lineage>
        <taxon>Eukaryota</taxon>
        <taxon>Metazoa</taxon>
        <taxon>Ecdysozoa</taxon>
        <taxon>Arthropoda</taxon>
        <taxon>Hexapoda</taxon>
        <taxon>Insecta</taxon>
        <taxon>Pterygota</taxon>
        <taxon>Neoptera</taxon>
        <taxon>Endopterygota</taxon>
        <taxon>Coleoptera</taxon>
        <taxon>Polyphaga</taxon>
        <taxon>Cucujiformia</taxon>
        <taxon>Chrysomeloidea</taxon>
        <taxon>Cerambycidae</taxon>
        <taxon>Lamiinae</taxon>
        <taxon>Acanthocinini</taxon>
        <taxon>Exocentrus</taxon>
    </lineage>
</organism>
<evidence type="ECO:0000313" key="3">
    <source>
        <dbReference type="Proteomes" id="UP001159042"/>
    </source>
</evidence>
<dbReference type="PANTHER" id="PTHR38681:SF1">
    <property type="entry name" value="RETROVIRUS-RELATED POL POLYPROTEIN FROM TRANSPOSON 412-LIKE PROTEIN"/>
    <property type="match status" value="1"/>
</dbReference>
<feature type="compositionally biased region" description="Low complexity" evidence="1">
    <location>
        <begin position="100"/>
        <end position="111"/>
    </location>
</feature>
<dbReference type="Proteomes" id="UP001159042">
    <property type="component" value="Unassembled WGS sequence"/>
</dbReference>
<dbReference type="AlphaFoldDB" id="A0AAV8V6I1"/>
<comment type="caution">
    <text evidence="2">The sequence shown here is derived from an EMBL/GenBank/DDBJ whole genome shotgun (WGS) entry which is preliminary data.</text>
</comment>
<name>A0AAV8V6I1_9CUCU</name>
<dbReference type="PANTHER" id="PTHR38681">
    <property type="entry name" value="RETROVIRUS-RELATED POL POLYPROTEIN FROM TRANSPOSON 412-LIKE PROTEIN-RELATED"/>
    <property type="match status" value="1"/>
</dbReference>
<evidence type="ECO:0000313" key="2">
    <source>
        <dbReference type="EMBL" id="KAJ8909622.1"/>
    </source>
</evidence>